<dbReference type="AlphaFoldDB" id="A0A250IR36"/>
<dbReference type="SMART" id="SM00382">
    <property type="entry name" value="AAA"/>
    <property type="match status" value="1"/>
</dbReference>
<feature type="domain" description="ABC transporter" evidence="4">
    <location>
        <begin position="11"/>
        <end position="239"/>
    </location>
</feature>
<organism evidence="5 6">
    <name type="scientific">Melittangium boletus DSM 14713</name>
    <dbReference type="NCBI Taxonomy" id="1294270"/>
    <lineage>
        <taxon>Bacteria</taxon>
        <taxon>Pseudomonadati</taxon>
        <taxon>Myxococcota</taxon>
        <taxon>Myxococcia</taxon>
        <taxon>Myxococcales</taxon>
        <taxon>Cystobacterineae</taxon>
        <taxon>Archangiaceae</taxon>
        <taxon>Melittangium</taxon>
    </lineage>
</organism>
<dbReference type="CDD" id="cd03230">
    <property type="entry name" value="ABC_DR_subfamily_A"/>
    <property type="match status" value="1"/>
</dbReference>
<evidence type="ECO:0000259" key="4">
    <source>
        <dbReference type="PROSITE" id="PS50893"/>
    </source>
</evidence>
<proteinExistence type="predicted"/>
<dbReference type="PANTHER" id="PTHR42939">
    <property type="entry name" value="ABC TRANSPORTER ATP-BINDING PROTEIN ALBC-RELATED"/>
    <property type="match status" value="1"/>
</dbReference>
<reference evidence="5 6" key="1">
    <citation type="submission" date="2017-06" db="EMBL/GenBank/DDBJ databases">
        <authorList>
            <person name="Kim H.J."/>
            <person name="Triplett B.A."/>
        </authorList>
    </citation>
    <scope>NUCLEOTIDE SEQUENCE [LARGE SCALE GENOMIC DNA]</scope>
    <source>
        <strain evidence="5 6">DSM 14713</strain>
    </source>
</reference>
<dbReference type="KEGG" id="mbd:MEBOL_007246"/>
<keyword evidence="3 5" id="KW-0067">ATP-binding</keyword>
<dbReference type="Pfam" id="PF00005">
    <property type="entry name" value="ABC_tran"/>
    <property type="match status" value="1"/>
</dbReference>
<dbReference type="GO" id="GO:0005524">
    <property type="term" value="F:ATP binding"/>
    <property type="evidence" value="ECO:0007669"/>
    <property type="project" value="UniProtKB-KW"/>
</dbReference>
<evidence type="ECO:0000256" key="3">
    <source>
        <dbReference type="ARBA" id="ARBA00022840"/>
    </source>
</evidence>
<dbReference type="InterPro" id="IPR003593">
    <property type="entry name" value="AAA+_ATPase"/>
</dbReference>
<dbReference type="PANTHER" id="PTHR42939:SF1">
    <property type="entry name" value="ABC TRANSPORTER ATP-BINDING PROTEIN ALBC-RELATED"/>
    <property type="match status" value="1"/>
</dbReference>
<sequence length="262" mass="28373">MNEVGTRAPVLRVSGLEKTYGEVQAVRGLTFQVAPGEVLGLVGPNGAGKTTTLRCLAGILPPTTGRVLVAGYDLAETPVEAKRSLAFLPDEPRLFEYLTVWEHLNFVARLYGVEDWEARGRALLEEMELTGKEKALPGELSRGMKQKLSIACGFLHSPQLIILDEPLTGLDPLAIRRMKASLRQRAEAGTALVLSSHLLPLVEELCHRLLVIAGGRAVALGTLAEIRAHLSGSEDSGASLEDLFIRITSAAPESERPERERP</sequence>
<evidence type="ECO:0000313" key="6">
    <source>
        <dbReference type="Proteomes" id="UP000217289"/>
    </source>
</evidence>
<keyword evidence="2" id="KW-0547">Nucleotide-binding</keyword>
<dbReference type="Gene3D" id="3.40.50.300">
    <property type="entry name" value="P-loop containing nucleotide triphosphate hydrolases"/>
    <property type="match status" value="1"/>
</dbReference>
<dbReference type="Proteomes" id="UP000217289">
    <property type="component" value="Chromosome"/>
</dbReference>
<dbReference type="GO" id="GO:0016887">
    <property type="term" value="F:ATP hydrolysis activity"/>
    <property type="evidence" value="ECO:0007669"/>
    <property type="project" value="InterPro"/>
</dbReference>
<dbReference type="SUPFAM" id="SSF52540">
    <property type="entry name" value="P-loop containing nucleoside triphosphate hydrolases"/>
    <property type="match status" value="1"/>
</dbReference>
<evidence type="ECO:0000313" key="5">
    <source>
        <dbReference type="EMBL" id="ATB33748.1"/>
    </source>
</evidence>
<gene>
    <name evidence="5" type="ORF">MEBOL_007246</name>
</gene>
<dbReference type="RefSeq" id="WP_095981738.1">
    <property type="nucleotide sequence ID" value="NZ_CP022163.1"/>
</dbReference>
<dbReference type="OrthoDB" id="9809450at2"/>
<name>A0A250IR36_9BACT</name>
<dbReference type="InterPro" id="IPR003439">
    <property type="entry name" value="ABC_transporter-like_ATP-bd"/>
</dbReference>
<dbReference type="InterPro" id="IPR051782">
    <property type="entry name" value="ABC_Transporter_VariousFunc"/>
</dbReference>
<evidence type="ECO:0000256" key="2">
    <source>
        <dbReference type="ARBA" id="ARBA00022741"/>
    </source>
</evidence>
<dbReference type="EMBL" id="CP022163">
    <property type="protein sequence ID" value="ATB33748.1"/>
    <property type="molecule type" value="Genomic_DNA"/>
</dbReference>
<protein>
    <submittedName>
        <fullName evidence="5">ABC transporter ATP-binding protein</fullName>
    </submittedName>
</protein>
<keyword evidence="6" id="KW-1185">Reference proteome</keyword>
<dbReference type="PROSITE" id="PS50893">
    <property type="entry name" value="ABC_TRANSPORTER_2"/>
    <property type="match status" value="1"/>
</dbReference>
<evidence type="ECO:0000256" key="1">
    <source>
        <dbReference type="ARBA" id="ARBA00022448"/>
    </source>
</evidence>
<dbReference type="InterPro" id="IPR027417">
    <property type="entry name" value="P-loop_NTPase"/>
</dbReference>
<accession>A0A250IR36</accession>
<keyword evidence="1" id="KW-0813">Transport</keyword>